<dbReference type="AlphaFoldDB" id="A0A077N930"/>
<dbReference type="InterPro" id="IPR018004">
    <property type="entry name" value="KilA/APSES_HTH"/>
</dbReference>
<reference evidence="3" key="1">
    <citation type="submission" date="2013-07" db="EMBL/GenBank/DDBJ databases">
        <title>Sub-species coevolution in mutualistic symbiosis.</title>
        <authorList>
            <person name="Murfin K."/>
            <person name="Klassen J."/>
            <person name="Lee M."/>
            <person name="Forst S."/>
            <person name="Stock P."/>
            <person name="Goodrich-Blair H."/>
        </authorList>
    </citation>
    <scope>NUCLEOTIDE SEQUENCE [LARGE SCALE GENOMIC DNA]</scope>
    <source>
        <strain evidence="3">Puntauvense</strain>
    </source>
</reference>
<dbReference type="Proteomes" id="UP000028511">
    <property type="component" value="Unassembled WGS sequence"/>
</dbReference>
<proteinExistence type="predicted"/>
<dbReference type="HOGENOM" id="CLU_046670_7_2_6"/>
<feature type="compositionally biased region" description="Basic and acidic residues" evidence="1">
    <location>
        <begin position="1"/>
        <end position="11"/>
    </location>
</feature>
<dbReference type="Pfam" id="PF04383">
    <property type="entry name" value="KilA-N"/>
    <property type="match status" value="1"/>
</dbReference>
<gene>
    <name evidence="3" type="primary">kilA</name>
    <name evidence="3" type="ORF">XBP1_1380006</name>
</gene>
<evidence type="ECO:0000313" key="3">
    <source>
        <dbReference type="EMBL" id="CDG95574.1"/>
    </source>
</evidence>
<dbReference type="InterPro" id="IPR005039">
    <property type="entry name" value="Ant_C"/>
</dbReference>
<sequence>MRLRSNKDETSKGATNEASKSSNRTKQLKITSTHNKESDKVNIANNNLPVIAGVEITTDAEGRFNLNALHKASGTGSNKAPNQWLRTKQAQELIDELGSNPLKDNQAANMRLGRKVIESVHGGTSPGTFAHELLAVSYAGWISPSFQLQVNQTFIDYRSGKLVDQVQVQIPQSLPEALRLAADLAEQKAELEHKVEEMKPDVAALERIAKSDGSMCVTDAAKQLQVKPKSLFDLMSHNKWIYRRMGTSWVGYQEKIQQRLIEHKVTVVIKPDGEEKTVSQVRITPKGISKLAKMLSVDKAA</sequence>
<feature type="compositionally biased region" description="Polar residues" evidence="1">
    <location>
        <begin position="12"/>
        <end position="33"/>
    </location>
</feature>
<evidence type="ECO:0000256" key="1">
    <source>
        <dbReference type="SAM" id="MobiDB-lite"/>
    </source>
</evidence>
<dbReference type="InterPro" id="IPR017880">
    <property type="entry name" value="KilA_N"/>
</dbReference>
<dbReference type="SMART" id="SM01252">
    <property type="entry name" value="KilA-N"/>
    <property type="match status" value="1"/>
</dbReference>
<name>A0A077N930_XENBV</name>
<protein>
    <submittedName>
        <fullName evidence="3">Protein kilA</fullName>
    </submittedName>
</protein>
<comment type="caution">
    <text evidence="3">The sequence shown here is derived from an EMBL/GenBank/DDBJ whole genome shotgun (WGS) entry which is preliminary data.</text>
</comment>
<organism evidence="3">
    <name type="scientific">Xenorhabdus bovienii str. puntauvense</name>
    <dbReference type="NCBI Taxonomy" id="1398201"/>
    <lineage>
        <taxon>Bacteria</taxon>
        <taxon>Pseudomonadati</taxon>
        <taxon>Pseudomonadota</taxon>
        <taxon>Gammaproteobacteria</taxon>
        <taxon>Enterobacterales</taxon>
        <taxon>Morganellaceae</taxon>
        <taxon>Xenorhabdus</taxon>
    </lineage>
</organism>
<accession>A0A077N930</accession>
<feature type="domain" description="KilA-N" evidence="2">
    <location>
        <begin position="45"/>
        <end position="157"/>
    </location>
</feature>
<dbReference type="GO" id="GO:0003677">
    <property type="term" value="F:DNA binding"/>
    <property type="evidence" value="ECO:0007669"/>
    <property type="project" value="InterPro"/>
</dbReference>
<dbReference type="Pfam" id="PF03374">
    <property type="entry name" value="ANT"/>
    <property type="match status" value="1"/>
</dbReference>
<evidence type="ECO:0000259" key="2">
    <source>
        <dbReference type="PROSITE" id="PS51301"/>
    </source>
</evidence>
<dbReference type="PROSITE" id="PS51301">
    <property type="entry name" value="KILA_N"/>
    <property type="match status" value="1"/>
</dbReference>
<feature type="region of interest" description="Disordered" evidence="1">
    <location>
        <begin position="1"/>
        <end position="41"/>
    </location>
</feature>
<dbReference type="EMBL" id="CBSW010000044">
    <property type="protein sequence ID" value="CDG95574.1"/>
    <property type="molecule type" value="Genomic_DNA"/>
</dbReference>